<proteinExistence type="predicted"/>
<evidence type="ECO:0000313" key="3">
    <source>
        <dbReference type="Proteomes" id="UP000053257"/>
    </source>
</evidence>
<name>A0A0C3PNU8_PHLG1</name>
<evidence type="ECO:0000313" key="2">
    <source>
        <dbReference type="EMBL" id="KIP08528.1"/>
    </source>
</evidence>
<dbReference type="Proteomes" id="UP000053257">
    <property type="component" value="Unassembled WGS sequence"/>
</dbReference>
<accession>A0A0C3PNU8</accession>
<feature type="compositionally biased region" description="Low complexity" evidence="1">
    <location>
        <begin position="175"/>
        <end position="199"/>
    </location>
</feature>
<feature type="compositionally biased region" description="Low complexity" evidence="1">
    <location>
        <begin position="312"/>
        <end position="330"/>
    </location>
</feature>
<feature type="region of interest" description="Disordered" evidence="1">
    <location>
        <begin position="279"/>
        <end position="333"/>
    </location>
</feature>
<sequence>MLSPPDVERRQIKFCLPPPRPSTMQRENSYYGPLSKDNEVLRAWLRSEQMTKTPTRSSDVYSVDESEDIYSPALEIALDDAAYAASSDWASSTTQGDPFGSQNAMSFESDTVELPEIPFIASLSFSSIEEEDEEEEEEGAWPTLMQRTPSSSSSDRQLAVLGQTPQRILSHSRQRSGSISSTASRPAPAKSILSSSSSIKTRKGRSTPSVKFLDVPVVHYADEDDLHDDIPQLWSSDRLTRPVFARTVPDTPPVASGKKRVFSLLTWFTSSSKWKTKTTSEKPSISGPFPLWDAPRRSESIRRCGSPTSGKSMRSVRSTSSLRSTRSMRSIKSCTSRMQGYWGRLSGKDP</sequence>
<feature type="compositionally biased region" description="Polar residues" evidence="1">
    <location>
        <begin position="145"/>
        <end position="156"/>
    </location>
</feature>
<dbReference type="HOGENOM" id="CLU_863402_0_0_1"/>
<keyword evidence="3" id="KW-1185">Reference proteome</keyword>
<feature type="region of interest" description="Disordered" evidence="1">
    <location>
        <begin position="125"/>
        <end position="205"/>
    </location>
</feature>
<evidence type="ECO:0000256" key="1">
    <source>
        <dbReference type="SAM" id="MobiDB-lite"/>
    </source>
</evidence>
<reference evidence="2 3" key="1">
    <citation type="journal article" date="2014" name="PLoS Genet.">
        <title>Analysis of the Phlebiopsis gigantea genome, transcriptome and secretome provides insight into its pioneer colonization strategies of wood.</title>
        <authorList>
            <person name="Hori C."/>
            <person name="Ishida T."/>
            <person name="Igarashi K."/>
            <person name="Samejima M."/>
            <person name="Suzuki H."/>
            <person name="Master E."/>
            <person name="Ferreira P."/>
            <person name="Ruiz-Duenas F.J."/>
            <person name="Held B."/>
            <person name="Canessa P."/>
            <person name="Larrondo L.F."/>
            <person name="Schmoll M."/>
            <person name="Druzhinina I.S."/>
            <person name="Kubicek C.P."/>
            <person name="Gaskell J.A."/>
            <person name="Kersten P."/>
            <person name="St John F."/>
            <person name="Glasner J."/>
            <person name="Sabat G."/>
            <person name="Splinter BonDurant S."/>
            <person name="Syed K."/>
            <person name="Yadav J."/>
            <person name="Mgbeahuruike A.C."/>
            <person name="Kovalchuk A."/>
            <person name="Asiegbu F.O."/>
            <person name="Lackner G."/>
            <person name="Hoffmeister D."/>
            <person name="Rencoret J."/>
            <person name="Gutierrez A."/>
            <person name="Sun H."/>
            <person name="Lindquist E."/>
            <person name="Barry K."/>
            <person name="Riley R."/>
            <person name="Grigoriev I.V."/>
            <person name="Henrissat B."/>
            <person name="Kues U."/>
            <person name="Berka R.M."/>
            <person name="Martinez A.T."/>
            <person name="Covert S.F."/>
            <person name="Blanchette R.A."/>
            <person name="Cullen D."/>
        </authorList>
    </citation>
    <scope>NUCLEOTIDE SEQUENCE [LARGE SCALE GENOMIC DNA]</scope>
    <source>
        <strain evidence="2 3">11061_1 CR5-6</strain>
    </source>
</reference>
<dbReference type="EMBL" id="KN840478">
    <property type="protein sequence ID" value="KIP08528.1"/>
    <property type="molecule type" value="Genomic_DNA"/>
</dbReference>
<feature type="compositionally biased region" description="Acidic residues" evidence="1">
    <location>
        <begin position="128"/>
        <end position="139"/>
    </location>
</feature>
<feature type="region of interest" description="Disordered" evidence="1">
    <location>
        <begin position="85"/>
        <end position="110"/>
    </location>
</feature>
<organism evidence="2 3">
    <name type="scientific">Phlebiopsis gigantea (strain 11061_1 CR5-6)</name>
    <name type="common">White-rot fungus</name>
    <name type="synonym">Peniophora gigantea</name>
    <dbReference type="NCBI Taxonomy" id="745531"/>
    <lineage>
        <taxon>Eukaryota</taxon>
        <taxon>Fungi</taxon>
        <taxon>Dikarya</taxon>
        <taxon>Basidiomycota</taxon>
        <taxon>Agaricomycotina</taxon>
        <taxon>Agaricomycetes</taxon>
        <taxon>Polyporales</taxon>
        <taxon>Phanerochaetaceae</taxon>
        <taxon>Phlebiopsis</taxon>
    </lineage>
</organism>
<feature type="compositionally biased region" description="Basic and acidic residues" evidence="1">
    <location>
        <begin position="1"/>
        <end position="11"/>
    </location>
</feature>
<feature type="region of interest" description="Disordered" evidence="1">
    <location>
        <begin position="1"/>
        <end position="32"/>
    </location>
</feature>
<dbReference type="AlphaFoldDB" id="A0A0C3PNU8"/>
<feature type="compositionally biased region" description="Polar residues" evidence="1">
    <location>
        <begin position="93"/>
        <end position="109"/>
    </location>
</feature>
<protein>
    <submittedName>
        <fullName evidence="2">Uncharacterized protein</fullName>
    </submittedName>
</protein>
<gene>
    <name evidence="2" type="ORF">PHLGIDRAFT_18894</name>
</gene>
<dbReference type="OrthoDB" id="2752724at2759"/>